<dbReference type="SUPFAM" id="SSF51735">
    <property type="entry name" value="NAD(P)-binding Rossmann-fold domains"/>
    <property type="match status" value="1"/>
</dbReference>
<gene>
    <name evidence="2" type="ORF">LMG27952_06927</name>
</gene>
<dbReference type="Gene3D" id="3.40.50.720">
    <property type="entry name" value="NAD(P)-binding Rossmann-like Domain"/>
    <property type="match status" value="1"/>
</dbReference>
<protein>
    <recommendedName>
        <fullName evidence="1">NAD-dependent epimerase/dehydratase domain-containing protein</fullName>
    </recommendedName>
</protein>
<proteinExistence type="predicted"/>
<dbReference type="PANTHER" id="PTHR48079:SF6">
    <property type="entry name" value="NAD(P)-BINDING DOMAIN-CONTAINING PROTEIN-RELATED"/>
    <property type="match status" value="1"/>
</dbReference>
<feature type="domain" description="NAD-dependent epimerase/dehydratase" evidence="1">
    <location>
        <begin position="11"/>
        <end position="231"/>
    </location>
</feature>
<sequence>MSMQAGLTVGVTGARGFIGRHLVATLLERPGTRVRVLSRESTGPDAFPPGANVDAFIGDLGDARSLSGFLDGLDYLINLAHPETSTDAAAEALCDQLVDACCTASVLRFIHVSTATVVGTTPAKRVDETTPCCPASDYERRKWLIEQRLTKGLAGRIDFAVLRPTAVFGPNSRNLRKLTQTIAYGPPWKRHLLRFIHGRRRMHLLPVEDMVRAIMQLLASTHELAGQTYLVACDDHADNHYQAVDALLGEAMGKPLPERSAALPSSLLNLGLRAAGRSQSEPSLHFDESKLRAFGIRSGVDFREAVQRFARGYGDSAGERE</sequence>
<accession>A0ABM8P964</accession>
<dbReference type="Pfam" id="PF01370">
    <property type="entry name" value="Epimerase"/>
    <property type="match status" value="1"/>
</dbReference>
<dbReference type="Proteomes" id="UP000656319">
    <property type="component" value="Unassembled WGS sequence"/>
</dbReference>
<dbReference type="InterPro" id="IPR001509">
    <property type="entry name" value="Epimerase_deHydtase"/>
</dbReference>
<dbReference type="InterPro" id="IPR036291">
    <property type="entry name" value="NAD(P)-bd_dom_sf"/>
</dbReference>
<dbReference type="PANTHER" id="PTHR48079">
    <property type="entry name" value="PROTEIN YEEZ"/>
    <property type="match status" value="1"/>
</dbReference>
<evidence type="ECO:0000259" key="1">
    <source>
        <dbReference type="Pfam" id="PF01370"/>
    </source>
</evidence>
<name>A0ABM8P964_9BURK</name>
<dbReference type="EMBL" id="CAJHCQ010000027">
    <property type="protein sequence ID" value="CAD6559636.1"/>
    <property type="molecule type" value="Genomic_DNA"/>
</dbReference>
<evidence type="ECO:0000313" key="3">
    <source>
        <dbReference type="Proteomes" id="UP000656319"/>
    </source>
</evidence>
<evidence type="ECO:0000313" key="2">
    <source>
        <dbReference type="EMBL" id="CAD6559636.1"/>
    </source>
</evidence>
<reference evidence="2 3" key="1">
    <citation type="submission" date="2020-10" db="EMBL/GenBank/DDBJ databases">
        <authorList>
            <person name="Peeters C."/>
        </authorList>
    </citation>
    <scope>NUCLEOTIDE SEQUENCE [LARGE SCALE GENOMIC DNA]</scope>
    <source>
        <strain evidence="2 3">LMG 27952</strain>
    </source>
</reference>
<dbReference type="InterPro" id="IPR051783">
    <property type="entry name" value="NAD(P)-dependent_oxidoreduct"/>
</dbReference>
<comment type="caution">
    <text evidence="2">The sequence shown here is derived from an EMBL/GenBank/DDBJ whole genome shotgun (WGS) entry which is preliminary data.</text>
</comment>
<keyword evidence="3" id="KW-1185">Reference proteome</keyword>
<organism evidence="2 3">
    <name type="scientific">Paraburkholderia hiiakae</name>
    <dbReference type="NCBI Taxonomy" id="1081782"/>
    <lineage>
        <taxon>Bacteria</taxon>
        <taxon>Pseudomonadati</taxon>
        <taxon>Pseudomonadota</taxon>
        <taxon>Betaproteobacteria</taxon>
        <taxon>Burkholderiales</taxon>
        <taxon>Burkholderiaceae</taxon>
        <taxon>Paraburkholderia</taxon>
    </lineage>
</organism>